<proteinExistence type="predicted"/>
<name>A0A2T2ZS38_9PEZI</name>
<reference evidence="1 2" key="1">
    <citation type="journal article" date="2018" name="Mycol. Prog.">
        <title>Coniella lustricola, a new species from submerged detritus.</title>
        <authorList>
            <person name="Raudabaugh D.B."/>
            <person name="Iturriaga T."/>
            <person name="Carver A."/>
            <person name="Mondo S."/>
            <person name="Pangilinan J."/>
            <person name="Lipzen A."/>
            <person name="He G."/>
            <person name="Amirebrahimi M."/>
            <person name="Grigoriev I.V."/>
            <person name="Miller A.N."/>
        </authorList>
    </citation>
    <scope>NUCLEOTIDE SEQUENCE [LARGE SCALE GENOMIC DNA]</scope>
    <source>
        <strain evidence="1 2">B22-T-1</strain>
    </source>
</reference>
<dbReference type="InterPro" id="IPR052738">
    <property type="entry name" value="ABC-Tungstate_binding"/>
</dbReference>
<evidence type="ECO:0008006" key="3">
    <source>
        <dbReference type="Google" id="ProtNLM"/>
    </source>
</evidence>
<dbReference type="EMBL" id="KZ678851">
    <property type="protein sequence ID" value="PSR74639.1"/>
    <property type="molecule type" value="Genomic_DNA"/>
</dbReference>
<gene>
    <name evidence="1" type="ORF">BD289DRAFT_379866</name>
</gene>
<dbReference type="OrthoDB" id="10260248at2759"/>
<dbReference type="PANTHER" id="PTHR37945:SF1">
    <property type="entry name" value="EXTRACELLULAR TUNGSTATE BINDING PROTEIN"/>
    <property type="match status" value="1"/>
</dbReference>
<dbReference type="PANTHER" id="PTHR37945">
    <property type="entry name" value="EXTRACELLULAR TUNGSTATE BINDING PROTEIN"/>
    <property type="match status" value="1"/>
</dbReference>
<dbReference type="Proteomes" id="UP000241462">
    <property type="component" value="Unassembled WGS sequence"/>
</dbReference>
<dbReference type="AlphaFoldDB" id="A0A2T2ZS38"/>
<dbReference type="Gene3D" id="3.40.190.10">
    <property type="entry name" value="Periplasmic binding protein-like II"/>
    <property type="match status" value="2"/>
</dbReference>
<evidence type="ECO:0000313" key="2">
    <source>
        <dbReference type="Proteomes" id="UP000241462"/>
    </source>
</evidence>
<dbReference type="SUPFAM" id="SSF53850">
    <property type="entry name" value="Periplasmic binding protein-like II"/>
    <property type="match status" value="1"/>
</dbReference>
<protein>
    <recommendedName>
        <fullName evidence="3">PBP domain-containing protein</fullName>
    </recommendedName>
</protein>
<sequence length="337" mass="35865">MSTSFLHSAIVSHGDIVTEPTEIYGSGPLLLRIGNGGAGATGLIHALSNDYLSTLATARSIAWLCNHSRNTQLALLHGHIDLGLTYERDQEALAAAEGWSVTAGCVMHDHFCLAGPAGDPAGVAHVIAHVASTATSASTLTSMQAALSRIAERKAPFHSRVDQSATMWKERSLWPPGIHPWEHQASASTSSWYRTSLLSPAEALRQAHAQGAYLLTDRSTLLRQVALGQLSASSPDSDGEKQEKKQEMTVFLEPEGENDVLMNSCYAVHSPHPSPEVVAFTEYLRSGRAQRLIAGYGEDAAGLPLFARVADGFAKTRLRGGGIVGGKWSCEYGAGVV</sequence>
<evidence type="ECO:0000313" key="1">
    <source>
        <dbReference type="EMBL" id="PSR74639.1"/>
    </source>
</evidence>
<keyword evidence="2" id="KW-1185">Reference proteome</keyword>
<organism evidence="1 2">
    <name type="scientific">Coniella lustricola</name>
    <dbReference type="NCBI Taxonomy" id="2025994"/>
    <lineage>
        <taxon>Eukaryota</taxon>
        <taxon>Fungi</taxon>
        <taxon>Dikarya</taxon>
        <taxon>Ascomycota</taxon>
        <taxon>Pezizomycotina</taxon>
        <taxon>Sordariomycetes</taxon>
        <taxon>Sordariomycetidae</taxon>
        <taxon>Diaporthales</taxon>
        <taxon>Schizoparmaceae</taxon>
        <taxon>Coniella</taxon>
    </lineage>
</organism>
<dbReference type="STRING" id="2025994.A0A2T2ZS38"/>
<dbReference type="InParanoid" id="A0A2T2ZS38"/>
<accession>A0A2T2ZS38</accession>